<dbReference type="InterPro" id="IPR002052">
    <property type="entry name" value="DNA_methylase_N6_adenine_CS"/>
</dbReference>
<reference evidence="7" key="1">
    <citation type="submission" date="2022-07" db="EMBL/GenBank/DDBJ databases">
        <title>Phylogenomic reconstructions and comparative analyses of Kickxellomycotina fungi.</title>
        <authorList>
            <person name="Reynolds N.K."/>
            <person name="Stajich J.E."/>
            <person name="Barry K."/>
            <person name="Grigoriev I.V."/>
            <person name="Crous P."/>
            <person name="Smith M.E."/>
        </authorList>
    </citation>
    <scope>NUCLEOTIDE SEQUENCE</scope>
    <source>
        <strain evidence="7">NBRC 105413</strain>
    </source>
</reference>
<dbReference type="GO" id="GO:0102559">
    <property type="term" value="F:peptide chain release factor N(5)-glutamine methyltransferase activity"/>
    <property type="evidence" value="ECO:0007669"/>
    <property type="project" value="UniProtKB-EC"/>
</dbReference>
<evidence type="ECO:0000256" key="5">
    <source>
        <dbReference type="ARBA" id="ARBA00022691"/>
    </source>
</evidence>
<dbReference type="Proteomes" id="UP001145021">
    <property type="component" value="Unassembled WGS sequence"/>
</dbReference>
<evidence type="ECO:0000313" key="7">
    <source>
        <dbReference type="EMBL" id="KAJ1642003.1"/>
    </source>
</evidence>
<dbReference type="GO" id="GO:0032259">
    <property type="term" value="P:methylation"/>
    <property type="evidence" value="ECO:0007669"/>
    <property type="project" value="UniProtKB-KW"/>
</dbReference>
<dbReference type="InterPro" id="IPR029063">
    <property type="entry name" value="SAM-dependent_MTases_sf"/>
</dbReference>
<keyword evidence="6" id="KW-0539">Nucleus</keyword>
<dbReference type="GO" id="GO:0005634">
    <property type="term" value="C:nucleus"/>
    <property type="evidence" value="ECO:0007669"/>
    <property type="project" value="UniProtKB-SubCell"/>
</dbReference>
<dbReference type="EMBL" id="JANBOH010000515">
    <property type="protein sequence ID" value="KAJ1642003.1"/>
    <property type="molecule type" value="Genomic_DNA"/>
</dbReference>
<dbReference type="GO" id="GO:0003676">
    <property type="term" value="F:nucleic acid binding"/>
    <property type="evidence" value="ECO:0007669"/>
    <property type="project" value="InterPro"/>
</dbReference>
<evidence type="ECO:0000256" key="6">
    <source>
        <dbReference type="ARBA" id="ARBA00023242"/>
    </source>
</evidence>
<evidence type="ECO:0000256" key="2">
    <source>
        <dbReference type="ARBA" id="ARBA00006149"/>
    </source>
</evidence>
<evidence type="ECO:0000256" key="4">
    <source>
        <dbReference type="ARBA" id="ARBA00022679"/>
    </source>
</evidence>
<keyword evidence="3 7" id="KW-0489">Methyltransferase</keyword>
<dbReference type="SUPFAM" id="SSF53335">
    <property type="entry name" value="S-adenosyl-L-methionine-dependent methyltransferases"/>
    <property type="match status" value="1"/>
</dbReference>
<organism evidence="7 8">
    <name type="scientific">Coemansia asiatica</name>
    <dbReference type="NCBI Taxonomy" id="1052880"/>
    <lineage>
        <taxon>Eukaryota</taxon>
        <taxon>Fungi</taxon>
        <taxon>Fungi incertae sedis</taxon>
        <taxon>Zoopagomycota</taxon>
        <taxon>Kickxellomycotina</taxon>
        <taxon>Kickxellomycetes</taxon>
        <taxon>Kickxellales</taxon>
        <taxon>Kickxellaceae</taxon>
        <taxon>Coemansia</taxon>
    </lineage>
</organism>
<dbReference type="PANTHER" id="PTHR45875">
    <property type="entry name" value="METHYLTRANSFERASE N6AMT1"/>
    <property type="match status" value="1"/>
</dbReference>
<gene>
    <name evidence="7" type="primary">N6AMT1</name>
    <name evidence="7" type="ORF">LPJ64_006102</name>
</gene>
<dbReference type="PANTHER" id="PTHR45875:SF1">
    <property type="entry name" value="METHYLTRANSFERASE N6AMT1"/>
    <property type="match status" value="1"/>
</dbReference>
<proteinExistence type="inferred from homology"/>
<keyword evidence="8" id="KW-1185">Reference proteome</keyword>
<comment type="caution">
    <text evidence="7">The sequence shown here is derived from an EMBL/GenBank/DDBJ whole genome shotgun (WGS) entry which is preliminary data.</text>
</comment>
<name>A0A9W7XEU0_9FUNG</name>
<dbReference type="Gene3D" id="3.40.50.150">
    <property type="entry name" value="Vaccinia Virus protein VP39"/>
    <property type="match status" value="1"/>
</dbReference>
<comment type="similarity">
    <text evidence="2">Belongs to the eukaryotic/archaeal PrmC-related family.</text>
</comment>
<protein>
    <submittedName>
        <fullName evidence="7">HemK methyltransferase member 2</fullName>
        <ecNumber evidence="7">2.1.1.297</ecNumber>
    </submittedName>
</protein>
<sequence>MGLPTPDTSHLCNPKYASVYEPAEDTYLLLDALENDRAELQHLRPTICVEIGSGSGCVSAFLGQVLAPHASLVLSTDINPAATEATRQTTGHTPSDAVFEQCRARFVQSLVPRLCGSIDLLVFNPPYVVTPSEEIDVTQEASAWAGGKNGREVLDCLLPQISQLLAPNGRFYLVVIEENRPQEIIDYLSAQGLLAQRVLQRRAGKEHLSILRFIH</sequence>
<keyword evidence="4 7" id="KW-0808">Transferase</keyword>
<accession>A0A9W7XEU0</accession>
<keyword evidence="5" id="KW-0949">S-adenosyl-L-methionine</keyword>
<dbReference type="InterPro" id="IPR052190">
    <property type="entry name" value="Euk-Arch_PrmC-MTase"/>
</dbReference>
<dbReference type="EC" id="2.1.1.297" evidence="7"/>
<dbReference type="GO" id="GO:0035657">
    <property type="term" value="C:eRF1 methyltransferase complex"/>
    <property type="evidence" value="ECO:0007669"/>
    <property type="project" value="TreeGrafter"/>
</dbReference>
<evidence type="ECO:0000256" key="1">
    <source>
        <dbReference type="ARBA" id="ARBA00004123"/>
    </source>
</evidence>
<dbReference type="FunFam" id="3.40.50.150:FF:000077">
    <property type="entry name" value="HemK methyltransferase family member 2"/>
    <property type="match status" value="1"/>
</dbReference>
<comment type="subcellular location">
    <subcellularLocation>
        <location evidence="1">Nucleus</location>
    </subcellularLocation>
</comment>
<evidence type="ECO:0000313" key="8">
    <source>
        <dbReference type="Proteomes" id="UP001145021"/>
    </source>
</evidence>
<evidence type="ECO:0000256" key="3">
    <source>
        <dbReference type="ARBA" id="ARBA00022603"/>
    </source>
</evidence>
<dbReference type="PROSITE" id="PS00092">
    <property type="entry name" value="N6_MTASE"/>
    <property type="match status" value="1"/>
</dbReference>
<dbReference type="AlphaFoldDB" id="A0A9W7XEU0"/>
<dbReference type="CDD" id="cd02440">
    <property type="entry name" value="AdoMet_MTases"/>
    <property type="match status" value="1"/>
</dbReference>